<evidence type="ECO:0000259" key="12">
    <source>
        <dbReference type="Pfam" id="PF12019"/>
    </source>
</evidence>
<dbReference type="Gene3D" id="3.55.40.10">
    <property type="entry name" value="minor pseudopilin epsh domain"/>
    <property type="match status" value="1"/>
</dbReference>
<accession>A0A328P4M0</accession>
<evidence type="ECO:0000256" key="7">
    <source>
        <dbReference type="ARBA" id="ARBA00022989"/>
    </source>
</evidence>
<evidence type="ECO:0000256" key="1">
    <source>
        <dbReference type="ARBA" id="ARBA00004377"/>
    </source>
</evidence>
<evidence type="ECO:0000256" key="2">
    <source>
        <dbReference type="ARBA" id="ARBA00021549"/>
    </source>
</evidence>
<keyword evidence="4" id="KW-0488">Methylation</keyword>
<evidence type="ECO:0000256" key="5">
    <source>
        <dbReference type="ARBA" id="ARBA00022519"/>
    </source>
</evidence>
<evidence type="ECO:0000313" key="14">
    <source>
        <dbReference type="Proteomes" id="UP000248926"/>
    </source>
</evidence>
<dbReference type="GO" id="GO:0005886">
    <property type="term" value="C:plasma membrane"/>
    <property type="evidence" value="ECO:0007669"/>
    <property type="project" value="UniProtKB-SubCell"/>
</dbReference>
<evidence type="ECO:0000256" key="8">
    <source>
        <dbReference type="ARBA" id="ARBA00023136"/>
    </source>
</evidence>
<dbReference type="GO" id="GO:0015627">
    <property type="term" value="C:type II protein secretion system complex"/>
    <property type="evidence" value="ECO:0007669"/>
    <property type="project" value="InterPro"/>
</dbReference>
<dbReference type="AlphaFoldDB" id="A0A328P4M0"/>
<evidence type="ECO:0000256" key="11">
    <source>
        <dbReference type="SAM" id="Phobius"/>
    </source>
</evidence>
<evidence type="ECO:0000256" key="9">
    <source>
        <dbReference type="ARBA" id="ARBA00025772"/>
    </source>
</evidence>
<dbReference type="NCBIfam" id="TIGR02532">
    <property type="entry name" value="IV_pilin_GFxxxE"/>
    <property type="match status" value="1"/>
</dbReference>
<sequence length="206" mass="21950">MGAMTARPGVPRLASLLRRRREARVGTKTSGRQRGFTLVEQILVGAIVAVLACVAAPALGHLVVRNRLQIAQSDIIAALQQTRGMALQSGRRAMLCPTSDGKQCADGVHWEAGWLAGGYRSDRADQLDAAPAFADRGHERLVIISTAGRKRIRFQADGTASGSNTTFTVCRAGEPDGALVVLLSNAGRIYGKKASEEQANRCATDR</sequence>
<evidence type="ECO:0000313" key="13">
    <source>
        <dbReference type="EMBL" id="RAO75525.1"/>
    </source>
</evidence>
<gene>
    <name evidence="13" type="ORF">CA260_15780</name>
</gene>
<reference evidence="13 14" key="1">
    <citation type="journal article" date="2018" name="Genet. Mol. Biol.">
        <title>The genome sequence of Dyella jiangningensis FCAV SCS01 from a lignocellulose-decomposing microbial consortium metagenome reveals potential for biotechnological applications.</title>
        <authorList>
            <person name="Desiderato J.G."/>
            <person name="Alvarenga D.O."/>
            <person name="Constancio M.T.L."/>
            <person name="Alves L.M.C."/>
            <person name="Varani A.M."/>
        </authorList>
    </citation>
    <scope>NUCLEOTIDE SEQUENCE [LARGE SCALE GENOMIC DNA]</scope>
    <source>
        <strain evidence="13 14">FCAV SCS01</strain>
    </source>
</reference>
<dbReference type="InterPro" id="IPR045584">
    <property type="entry name" value="Pilin-like"/>
</dbReference>
<comment type="similarity">
    <text evidence="9">Belongs to the GSP H family.</text>
</comment>
<dbReference type="Proteomes" id="UP000248926">
    <property type="component" value="Unassembled WGS sequence"/>
</dbReference>
<dbReference type="EMBL" id="NFZS01000004">
    <property type="protein sequence ID" value="RAO75525.1"/>
    <property type="molecule type" value="Genomic_DNA"/>
</dbReference>
<evidence type="ECO:0000256" key="4">
    <source>
        <dbReference type="ARBA" id="ARBA00022481"/>
    </source>
</evidence>
<dbReference type="OrthoDB" id="2313614at2"/>
<evidence type="ECO:0000256" key="3">
    <source>
        <dbReference type="ARBA" id="ARBA00022475"/>
    </source>
</evidence>
<keyword evidence="14" id="KW-1185">Reference proteome</keyword>
<keyword evidence="7 11" id="KW-1133">Transmembrane helix</keyword>
<organism evidence="13 14">
    <name type="scientific">Dyella jiangningensis</name>
    <dbReference type="NCBI Taxonomy" id="1379159"/>
    <lineage>
        <taxon>Bacteria</taxon>
        <taxon>Pseudomonadati</taxon>
        <taxon>Pseudomonadota</taxon>
        <taxon>Gammaproteobacteria</taxon>
        <taxon>Lysobacterales</taxon>
        <taxon>Rhodanobacteraceae</taxon>
        <taxon>Dyella</taxon>
    </lineage>
</organism>
<keyword evidence="8 11" id="KW-0472">Membrane</keyword>
<dbReference type="SUPFAM" id="SSF54523">
    <property type="entry name" value="Pili subunits"/>
    <property type="match status" value="1"/>
</dbReference>
<name>A0A328P4M0_9GAMM</name>
<dbReference type="InterPro" id="IPR012902">
    <property type="entry name" value="N_methyl_site"/>
</dbReference>
<comment type="subcellular location">
    <subcellularLocation>
        <location evidence="1">Cell inner membrane</location>
        <topology evidence="1">Single-pass membrane protein</topology>
    </subcellularLocation>
</comment>
<comment type="caution">
    <text evidence="13">The sequence shown here is derived from an EMBL/GenBank/DDBJ whole genome shotgun (WGS) entry which is preliminary data.</text>
</comment>
<evidence type="ECO:0000256" key="6">
    <source>
        <dbReference type="ARBA" id="ARBA00022692"/>
    </source>
</evidence>
<keyword evidence="3" id="KW-1003">Cell membrane</keyword>
<protein>
    <recommendedName>
        <fullName evidence="2">Type II secretion system protein H</fullName>
    </recommendedName>
    <alternativeName>
        <fullName evidence="10">General secretion pathway protein H</fullName>
    </alternativeName>
</protein>
<dbReference type="InterPro" id="IPR022346">
    <property type="entry name" value="T2SS_GspH"/>
</dbReference>
<evidence type="ECO:0000256" key="10">
    <source>
        <dbReference type="ARBA" id="ARBA00030775"/>
    </source>
</evidence>
<proteinExistence type="inferred from homology"/>
<dbReference type="GO" id="GO:0015628">
    <property type="term" value="P:protein secretion by the type II secretion system"/>
    <property type="evidence" value="ECO:0007669"/>
    <property type="project" value="InterPro"/>
</dbReference>
<feature type="transmembrane region" description="Helical" evidence="11">
    <location>
        <begin position="42"/>
        <end position="64"/>
    </location>
</feature>
<feature type="domain" description="General secretion pathway GspH" evidence="12">
    <location>
        <begin position="73"/>
        <end position="187"/>
    </location>
</feature>
<keyword evidence="5" id="KW-0997">Cell inner membrane</keyword>
<keyword evidence="6 11" id="KW-0812">Transmembrane</keyword>
<dbReference type="Pfam" id="PF12019">
    <property type="entry name" value="GspH"/>
    <property type="match status" value="1"/>
</dbReference>